<dbReference type="PRINTS" id="PR00778">
    <property type="entry name" value="HTHARSR"/>
</dbReference>
<evidence type="ECO:0000256" key="1">
    <source>
        <dbReference type="ARBA" id="ARBA00023015"/>
    </source>
</evidence>
<dbReference type="NCBIfam" id="NF033789">
    <property type="entry name" value="repress_SdpR"/>
    <property type="match status" value="1"/>
</dbReference>
<evidence type="ECO:0000256" key="4">
    <source>
        <dbReference type="SAM" id="MobiDB-lite"/>
    </source>
</evidence>
<evidence type="ECO:0000313" key="7">
    <source>
        <dbReference type="Proteomes" id="UP000054709"/>
    </source>
</evidence>
<keyword evidence="2" id="KW-0238">DNA-binding</keyword>
<dbReference type="GO" id="GO:0003677">
    <property type="term" value="F:DNA binding"/>
    <property type="evidence" value="ECO:0007669"/>
    <property type="project" value="UniProtKB-KW"/>
</dbReference>
<sequence>MNESFKALADPTRRQIIRLLREKDRTAGEIADFFNMSKPSISHHLNALKHADLVQDERKGQFIMYSLNTTVLEEVLGWLLELTGTGKQTETESKSLDGKQSRQNIDSEKEAD</sequence>
<dbReference type="GO" id="GO:0003700">
    <property type="term" value="F:DNA-binding transcription factor activity"/>
    <property type="evidence" value="ECO:0007669"/>
    <property type="project" value="InterPro"/>
</dbReference>
<dbReference type="OrthoDB" id="9799175at2"/>
<keyword evidence="1" id="KW-0805">Transcription regulation</keyword>
<feature type="compositionally biased region" description="Basic and acidic residues" evidence="4">
    <location>
        <begin position="89"/>
        <end position="112"/>
    </location>
</feature>
<dbReference type="PANTHER" id="PTHR33154">
    <property type="entry name" value="TRANSCRIPTIONAL REGULATOR, ARSR FAMILY"/>
    <property type="match status" value="1"/>
</dbReference>
<dbReference type="FunFam" id="1.10.10.10:FF:000423">
    <property type="entry name" value="Transcriptional regulator ArsR"/>
    <property type="match status" value="1"/>
</dbReference>
<dbReference type="SMART" id="SM00418">
    <property type="entry name" value="HTH_ARSR"/>
    <property type="match status" value="1"/>
</dbReference>
<reference evidence="6 7" key="1">
    <citation type="journal article" date="2015" name="Int. Biodeterior. Biodegradation">
        <title>Physiological and genetic screening methods for the isolation of methyl tert-butyl ether-degrading bacteria for bioremediation purposes.</title>
        <authorList>
            <person name="Guisado I.M."/>
            <person name="Purswani J."/>
            <person name="Gonzalez Lopez J."/>
            <person name="Pozo C."/>
        </authorList>
    </citation>
    <scope>NUCLEOTIDE SEQUENCE [LARGE SCALE GENOMIC DNA]</scope>
    <source>
        <strain evidence="6 7">SH7</strain>
    </source>
</reference>
<dbReference type="InterPro" id="IPR011991">
    <property type="entry name" value="ArsR-like_HTH"/>
</dbReference>
<dbReference type="Gene3D" id="1.10.10.10">
    <property type="entry name" value="Winged helix-like DNA-binding domain superfamily/Winged helix DNA-binding domain"/>
    <property type="match status" value="1"/>
</dbReference>
<dbReference type="PANTHER" id="PTHR33154:SF33">
    <property type="entry name" value="TRANSCRIPTIONAL REPRESSOR SDPR"/>
    <property type="match status" value="1"/>
</dbReference>
<dbReference type="CDD" id="cd00090">
    <property type="entry name" value="HTH_ARSR"/>
    <property type="match status" value="1"/>
</dbReference>
<proteinExistence type="predicted"/>
<evidence type="ECO:0000256" key="2">
    <source>
        <dbReference type="ARBA" id="ARBA00023125"/>
    </source>
</evidence>
<evidence type="ECO:0000313" key="6">
    <source>
        <dbReference type="EMBL" id="KTD84383.1"/>
    </source>
</evidence>
<protein>
    <submittedName>
        <fullName evidence="6">ArsR family transcriptional regulator</fullName>
    </submittedName>
</protein>
<evidence type="ECO:0000256" key="3">
    <source>
        <dbReference type="ARBA" id="ARBA00023163"/>
    </source>
</evidence>
<dbReference type="NCBIfam" id="NF033788">
    <property type="entry name" value="HTH_metalloreg"/>
    <property type="match status" value="1"/>
</dbReference>
<dbReference type="InterPro" id="IPR036390">
    <property type="entry name" value="WH_DNA-bd_sf"/>
</dbReference>
<organism evidence="6 7">
    <name type="scientific">Paenibacillus etheri</name>
    <dbReference type="NCBI Taxonomy" id="1306852"/>
    <lineage>
        <taxon>Bacteria</taxon>
        <taxon>Bacillati</taxon>
        <taxon>Bacillota</taxon>
        <taxon>Bacilli</taxon>
        <taxon>Bacillales</taxon>
        <taxon>Paenibacillaceae</taxon>
        <taxon>Paenibacillus</taxon>
    </lineage>
</organism>
<evidence type="ECO:0000259" key="5">
    <source>
        <dbReference type="PROSITE" id="PS50987"/>
    </source>
</evidence>
<dbReference type="PROSITE" id="PS50987">
    <property type="entry name" value="HTH_ARSR_2"/>
    <property type="match status" value="1"/>
</dbReference>
<dbReference type="Pfam" id="PF01022">
    <property type="entry name" value="HTH_5"/>
    <property type="match status" value="1"/>
</dbReference>
<name>A0A0W1ASV1_9BACL</name>
<accession>A0A0W1ASV1</accession>
<dbReference type="InterPro" id="IPR047796">
    <property type="entry name" value="SdpR-like_repress"/>
</dbReference>
<dbReference type="InterPro" id="IPR051081">
    <property type="entry name" value="HTH_MetalResp_TranReg"/>
</dbReference>
<gene>
    <name evidence="6" type="ORF">UQ64_25635</name>
</gene>
<feature type="domain" description="HTH arsR-type" evidence="5">
    <location>
        <begin position="1"/>
        <end position="87"/>
    </location>
</feature>
<keyword evidence="7" id="KW-1185">Reference proteome</keyword>
<dbReference type="RefSeq" id="WP_060625708.1">
    <property type="nucleotide sequence ID" value="NZ_LCZJ02000034.1"/>
</dbReference>
<keyword evidence="3" id="KW-0804">Transcription</keyword>
<feature type="region of interest" description="Disordered" evidence="4">
    <location>
        <begin position="86"/>
        <end position="112"/>
    </location>
</feature>
<comment type="caution">
    <text evidence="6">The sequence shown here is derived from an EMBL/GenBank/DDBJ whole genome shotgun (WGS) entry which is preliminary data.</text>
</comment>
<dbReference type="InterPro" id="IPR036388">
    <property type="entry name" value="WH-like_DNA-bd_sf"/>
</dbReference>
<dbReference type="InterPro" id="IPR001845">
    <property type="entry name" value="HTH_ArsR_DNA-bd_dom"/>
</dbReference>
<dbReference type="Proteomes" id="UP000054709">
    <property type="component" value="Unassembled WGS sequence"/>
</dbReference>
<dbReference type="EMBL" id="LCZJ02000034">
    <property type="protein sequence ID" value="KTD84383.1"/>
    <property type="molecule type" value="Genomic_DNA"/>
</dbReference>
<dbReference type="AlphaFoldDB" id="A0A0W1ASV1"/>
<dbReference type="SUPFAM" id="SSF46785">
    <property type="entry name" value="Winged helix' DNA-binding domain"/>
    <property type="match status" value="1"/>
</dbReference>